<evidence type="ECO:0000259" key="4">
    <source>
        <dbReference type="Pfam" id="PF00135"/>
    </source>
</evidence>
<gene>
    <name evidence="5" type="ORF">AB6T85_02040</name>
</gene>
<dbReference type="PROSITE" id="PS00941">
    <property type="entry name" value="CARBOXYLESTERASE_B_2"/>
    <property type="match status" value="1"/>
</dbReference>
<dbReference type="EMBL" id="JBGFFX010000001">
    <property type="protein sequence ID" value="MEY8769223.1"/>
    <property type="molecule type" value="Genomic_DNA"/>
</dbReference>
<evidence type="ECO:0000313" key="6">
    <source>
        <dbReference type="Proteomes" id="UP001565243"/>
    </source>
</evidence>
<dbReference type="Proteomes" id="UP001565243">
    <property type="component" value="Unassembled WGS sequence"/>
</dbReference>
<dbReference type="InterPro" id="IPR019819">
    <property type="entry name" value="Carboxylesterase_B_CS"/>
</dbReference>
<dbReference type="PANTHER" id="PTHR11559">
    <property type="entry name" value="CARBOXYLESTERASE"/>
    <property type="match status" value="1"/>
</dbReference>
<protein>
    <recommendedName>
        <fullName evidence="3">Carboxylic ester hydrolase</fullName>
        <ecNumber evidence="3">3.1.1.-</ecNumber>
    </recommendedName>
</protein>
<evidence type="ECO:0000256" key="2">
    <source>
        <dbReference type="ARBA" id="ARBA00022801"/>
    </source>
</evidence>
<dbReference type="InterPro" id="IPR050309">
    <property type="entry name" value="Type-B_Carboxylest/Lipase"/>
</dbReference>
<comment type="caution">
    <text evidence="5">The sequence shown here is derived from an EMBL/GenBank/DDBJ whole genome shotgun (WGS) entry which is preliminary data.</text>
</comment>
<dbReference type="InterPro" id="IPR019826">
    <property type="entry name" value="Carboxylesterase_B_AS"/>
</dbReference>
<dbReference type="Gene3D" id="3.40.50.1820">
    <property type="entry name" value="alpha/beta hydrolase"/>
    <property type="match status" value="1"/>
</dbReference>
<proteinExistence type="inferred from homology"/>
<dbReference type="Pfam" id="PF00135">
    <property type="entry name" value="COesterase"/>
    <property type="match status" value="1"/>
</dbReference>
<dbReference type="EC" id="3.1.1.-" evidence="3"/>
<evidence type="ECO:0000313" key="5">
    <source>
        <dbReference type="EMBL" id="MEY8769223.1"/>
    </source>
</evidence>
<dbReference type="SUPFAM" id="SSF53474">
    <property type="entry name" value="alpha/beta-Hydrolases"/>
    <property type="match status" value="1"/>
</dbReference>
<accession>A0ABV4E2V4</accession>
<dbReference type="PROSITE" id="PS00122">
    <property type="entry name" value="CARBOXYLESTERASE_B_1"/>
    <property type="match status" value="1"/>
</dbReference>
<reference evidence="5 6" key="1">
    <citation type="submission" date="2024-07" db="EMBL/GenBank/DDBJ databases">
        <authorList>
            <person name="Hebao G."/>
        </authorList>
    </citation>
    <scope>NUCLEOTIDE SEQUENCE [LARGE SCALE GENOMIC DNA]</scope>
    <source>
        <strain evidence="5 6">ACCC 02193</strain>
    </source>
</reference>
<evidence type="ECO:0000256" key="3">
    <source>
        <dbReference type="RuleBase" id="RU361235"/>
    </source>
</evidence>
<dbReference type="InterPro" id="IPR029058">
    <property type="entry name" value="AB_hydrolase_fold"/>
</dbReference>
<sequence length="509" mass="56743">MKNERLIRIRTAEGTLCGSLDKDVFVFRGIPYAAPPVGEYRWRSPKPVTPWQGERDATAWGAASWQNRQYCMAVGGGDPGAFSEDCLYLNVWTPETEPAGPMPVMVWIHGGGFTIGAAGLAPYIGQPLASQGVVVVTLNYRLGHLGFFAHPALDKEYAPGEVVNNFALLDQIAALQWIQRNIAAFGGNPHNVTIFGESSGARSVLSLFSSPLSVGLFHKGIAQSPYALPDLPREKALANGEKLARHFDLPHATAEQLRALPADAFWPLESSLANGPVAIAGDRVLPVPMLKVFNNAAQHKLPLMIGSNSDEASVLSYFGVDPALIIRQLRATQRLGLRMKMIRLLYDGLYDDDKLGRQVARDMTFTAMGYIAALSHARKGIPVWRYYFDYVSENSRDLYPDGTWHGNEIPYTFNTLDELTTQMGDRPFTAGDREFAKKVSGYWLNFARHASLFSHRLEGEPDWPVWQPGADVMMRFGETGPTLRLEKNFMRRRMQLFRLLMKNIVKLRE</sequence>
<organism evidence="5 6">
    <name type="scientific">Erwinia aeris</name>
    <dbReference type="NCBI Taxonomy" id="3239803"/>
    <lineage>
        <taxon>Bacteria</taxon>
        <taxon>Pseudomonadati</taxon>
        <taxon>Pseudomonadota</taxon>
        <taxon>Gammaproteobacteria</taxon>
        <taxon>Enterobacterales</taxon>
        <taxon>Erwiniaceae</taxon>
        <taxon>Erwinia</taxon>
    </lineage>
</organism>
<evidence type="ECO:0000256" key="1">
    <source>
        <dbReference type="ARBA" id="ARBA00005964"/>
    </source>
</evidence>
<comment type="similarity">
    <text evidence="1 3">Belongs to the type-B carboxylesterase/lipase family.</text>
</comment>
<feature type="domain" description="Carboxylesterase type B" evidence="4">
    <location>
        <begin position="9"/>
        <end position="479"/>
    </location>
</feature>
<dbReference type="RefSeq" id="WP_369894685.1">
    <property type="nucleotide sequence ID" value="NZ_JBGFFX010000001.1"/>
</dbReference>
<name>A0ABV4E2V4_9GAMM</name>
<keyword evidence="2 3" id="KW-0378">Hydrolase</keyword>
<dbReference type="InterPro" id="IPR002018">
    <property type="entry name" value="CarbesteraseB"/>
</dbReference>
<keyword evidence="6" id="KW-1185">Reference proteome</keyword>